<comment type="caution">
    <text evidence="1">The sequence shown here is derived from an EMBL/GenBank/DDBJ whole genome shotgun (WGS) entry which is preliminary data.</text>
</comment>
<dbReference type="EMBL" id="JAGFBS010000023">
    <property type="protein sequence ID" value="KAG6373220.1"/>
    <property type="molecule type" value="Genomic_DNA"/>
</dbReference>
<evidence type="ECO:0000313" key="2">
    <source>
        <dbReference type="Proteomes" id="UP000683000"/>
    </source>
</evidence>
<dbReference type="AlphaFoldDB" id="A0A8I3A897"/>
<sequence length="128" mass="14195">MPRGCSCIPSDGEIHSLQVEIVYVSLNVPFPLYCNALGACPVAYLDRPFTRIHLAAVHLARLEKQRDQVKDAEVPLYGVMVLGSSEQLLSPFAFGLRISCSPRSWETEIITKTLTDDALQKSHPCDHT</sequence>
<name>A0A8I3A897_9AGAM</name>
<organism evidence="1 2">
    <name type="scientific">Boletus reticuloceps</name>
    <dbReference type="NCBI Taxonomy" id="495285"/>
    <lineage>
        <taxon>Eukaryota</taxon>
        <taxon>Fungi</taxon>
        <taxon>Dikarya</taxon>
        <taxon>Basidiomycota</taxon>
        <taxon>Agaricomycotina</taxon>
        <taxon>Agaricomycetes</taxon>
        <taxon>Agaricomycetidae</taxon>
        <taxon>Boletales</taxon>
        <taxon>Boletineae</taxon>
        <taxon>Boletaceae</taxon>
        <taxon>Boletoideae</taxon>
        <taxon>Boletus</taxon>
    </lineage>
</organism>
<dbReference type="Proteomes" id="UP000683000">
    <property type="component" value="Unassembled WGS sequence"/>
</dbReference>
<dbReference type="OrthoDB" id="2712350at2759"/>
<keyword evidence="2" id="KW-1185">Reference proteome</keyword>
<protein>
    <submittedName>
        <fullName evidence="1">Uncharacterized protein</fullName>
    </submittedName>
</protein>
<gene>
    <name evidence="1" type="ORF">JVT61DRAFT_6845</name>
</gene>
<accession>A0A8I3A897</accession>
<reference evidence="1" key="1">
    <citation type="submission" date="2021-03" db="EMBL/GenBank/DDBJ databases">
        <title>Evolutionary innovations through gain and loss of genes in the ectomycorrhizal Boletales.</title>
        <authorList>
            <person name="Wu G."/>
            <person name="Miyauchi S."/>
            <person name="Morin E."/>
            <person name="Yang Z.-L."/>
            <person name="Xu J."/>
            <person name="Martin F.M."/>
        </authorList>
    </citation>
    <scope>NUCLEOTIDE SEQUENCE</scope>
    <source>
        <strain evidence="1">BR01</strain>
    </source>
</reference>
<proteinExistence type="predicted"/>
<evidence type="ECO:0000313" key="1">
    <source>
        <dbReference type="EMBL" id="KAG6373220.1"/>
    </source>
</evidence>